<keyword evidence="12" id="KW-1185">Reference proteome</keyword>
<comment type="function">
    <text evidence="9 10">Catalyzes the ferrous insertion into protoporphyrin IX.</text>
</comment>
<evidence type="ECO:0000256" key="10">
    <source>
        <dbReference type="RuleBase" id="RU000607"/>
    </source>
</evidence>
<evidence type="ECO:0000256" key="6">
    <source>
        <dbReference type="ARBA" id="ARBA00023239"/>
    </source>
</evidence>
<dbReference type="InterPro" id="IPR001015">
    <property type="entry name" value="Ferrochelatase"/>
</dbReference>
<organism evidence="11 12">
    <name type="scientific">Bradyrhizobium canariense</name>
    <dbReference type="NCBI Taxonomy" id="255045"/>
    <lineage>
        <taxon>Bacteria</taxon>
        <taxon>Pseudomonadati</taxon>
        <taxon>Pseudomonadota</taxon>
        <taxon>Alphaproteobacteria</taxon>
        <taxon>Hyphomicrobiales</taxon>
        <taxon>Nitrobacteraceae</taxon>
        <taxon>Bradyrhizobium</taxon>
    </lineage>
</organism>
<dbReference type="Pfam" id="PF00762">
    <property type="entry name" value="Ferrochelatase"/>
    <property type="match status" value="1"/>
</dbReference>
<dbReference type="CDD" id="cd03411">
    <property type="entry name" value="Ferrochelatase_N"/>
    <property type="match status" value="1"/>
</dbReference>
<keyword evidence="7 9" id="KW-0627">Porphyrin biosynthesis</keyword>
<dbReference type="AlphaFoldDB" id="A0A1H1WIA5"/>
<feature type="binding site" evidence="9">
    <location>
        <position position="296"/>
    </location>
    <ligand>
        <name>Fe(2+)</name>
        <dbReference type="ChEBI" id="CHEBI:29033"/>
    </ligand>
</feature>
<dbReference type="EMBL" id="LT629750">
    <property type="protein sequence ID" value="SDS97027.1"/>
    <property type="molecule type" value="Genomic_DNA"/>
</dbReference>
<dbReference type="RefSeq" id="WP_146688416.1">
    <property type="nucleotide sequence ID" value="NZ_LT629750.1"/>
</dbReference>
<dbReference type="GO" id="GO:0006783">
    <property type="term" value="P:heme biosynthetic process"/>
    <property type="evidence" value="ECO:0007669"/>
    <property type="project" value="UniProtKB-UniRule"/>
</dbReference>
<feature type="binding site" evidence="9">
    <location>
        <position position="215"/>
    </location>
    <ligand>
        <name>Fe(2+)</name>
        <dbReference type="ChEBI" id="CHEBI:29033"/>
    </ligand>
</feature>
<name>A0A1H1WIA5_9BRAD</name>
<evidence type="ECO:0000256" key="3">
    <source>
        <dbReference type="ARBA" id="ARBA00022723"/>
    </source>
</evidence>
<dbReference type="Proteomes" id="UP000243904">
    <property type="component" value="Chromosome I"/>
</dbReference>
<proteinExistence type="inferred from homology"/>
<dbReference type="UniPathway" id="UPA00252">
    <property type="reaction ID" value="UER00325"/>
</dbReference>
<dbReference type="PANTHER" id="PTHR11108">
    <property type="entry name" value="FERROCHELATASE"/>
    <property type="match status" value="1"/>
</dbReference>
<dbReference type="HAMAP" id="MF_00323">
    <property type="entry name" value="Ferrochelatase"/>
    <property type="match status" value="1"/>
</dbReference>
<evidence type="ECO:0000256" key="7">
    <source>
        <dbReference type="ARBA" id="ARBA00023244"/>
    </source>
</evidence>
<protein>
    <recommendedName>
        <fullName evidence="9 10">Ferrochelatase</fullName>
        <ecNumber evidence="9 10">4.98.1.1</ecNumber>
    </recommendedName>
    <alternativeName>
        <fullName evidence="9">Heme synthase</fullName>
    </alternativeName>
    <alternativeName>
        <fullName evidence="9">Protoheme ferro-lyase</fullName>
    </alternativeName>
</protein>
<dbReference type="NCBIfam" id="TIGR00109">
    <property type="entry name" value="hemH"/>
    <property type="match status" value="1"/>
</dbReference>
<keyword evidence="3 9" id="KW-0479">Metal-binding</keyword>
<dbReference type="CDD" id="cd00419">
    <property type="entry name" value="Ferrochelatase_C"/>
    <property type="match status" value="1"/>
</dbReference>
<gene>
    <name evidence="9" type="primary">hemH</name>
    <name evidence="11" type="ORF">SAMN05444158_3874</name>
</gene>
<dbReference type="Gene3D" id="3.40.50.1400">
    <property type="match status" value="2"/>
</dbReference>
<evidence type="ECO:0000256" key="8">
    <source>
        <dbReference type="ARBA" id="ARBA00024536"/>
    </source>
</evidence>
<sequence length="345" mass="38430">MSVAVPIETAKASAGVGPGRIGVLLVNLGTPDSADTKGVRVYLREFLSDPRVIENQGLYWKLVLNGVILQIRPARKARDYRKIWNTEKNESPLKTITRAQSEKLAAAISDHEHVVVDWAMRYGNPSIRSRIEALTAQGCDRLLVVPLYPQYSAATSATVCDEVFAVLREMRAQPILRVTPPYYDDPDYIEALAVSINAHLATLPFQPELIVASFHGMPQKYIDKGDPYQAQCIATTDALRKRMGLDASKLILTFQSRFGFDQWLQPYTDKTVAQLAKDGVRRMAVVMPGFSADCLETLEEIAQENAEIFKHNGGEQFAAIPCLNDSEPGMDVIRQLVLRELQGWI</sequence>
<keyword evidence="5 9" id="KW-0350">Heme biosynthesis</keyword>
<dbReference type="InterPro" id="IPR019772">
    <property type="entry name" value="Ferrochelatase_AS"/>
</dbReference>
<dbReference type="GO" id="GO:0046872">
    <property type="term" value="F:metal ion binding"/>
    <property type="evidence" value="ECO:0007669"/>
    <property type="project" value="UniProtKB-KW"/>
</dbReference>
<comment type="catalytic activity">
    <reaction evidence="8">
        <text>Fe-coproporphyrin III + 2 H(+) = coproporphyrin III + Fe(2+)</text>
        <dbReference type="Rhea" id="RHEA:49572"/>
        <dbReference type="ChEBI" id="CHEBI:15378"/>
        <dbReference type="ChEBI" id="CHEBI:29033"/>
        <dbReference type="ChEBI" id="CHEBI:68438"/>
        <dbReference type="ChEBI" id="CHEBI:131725"/>
        <dbReference type="EC" id="4.99.1.9"/>
    </reaction>
    <physiologicalReaction direction="right-to-left" evidence="8">
        <dbReference type="Rhea" id="RHEA:49574"/>
    </physiologicalReaction>
</comment>
<dbReference type="EC" id="4.98.1.1" evidence="9 10"/>
<evidence type="ECO:0000313" key="12">
    <source>
        <dbReference type="Proteomes" id="UP000243904"/>
    </source>
</evidence>
<dbReference type="InterPro" id="IPR033644">
    <property type="entry name" value="Ferrochelatase_C"/>
</dbReference>
<dbReference type="GO" id="GO:0005737">
    <property type="term" value="C:cytoplasm"/>
    <property type="evidence" value="ECO:0007669"/>
    <property type="project" value="UniProtKB-SubCell"/>
</dbReference>
<dbReference type="GO" id="GO:0004325">
    <property type="term" value="F:ferrochelatase activity"/>
    <property type="evidence" value="ECO:0007669"/>
    <property type="project" value="UniProtKB-UniRule"/>
</dbReference>
<dbReference type="InterPro" id="IPR033659">
    <property type="entry name" value="Ferrochelatase_N"/>
</dbReference>
<keyword evidence="2 9" id="KW-0963">Cytoplasm</keyword>
<accession>A0A1H1WIA5</accession>
<reference evidence="12" key="1">
    <citation type="submission" date="2016-10" db="EMBL/GenBank/DDBJ databases">
        <authorList>
            <person name="Varghese N."/>
            <person name="Submissions S."/>
        </authorList>
    </citation>
    <scope>NUCLEOTIDE SEQUENCE [LARGE SCALE GENOMIC DNA]</scope>
    <source>
        <strain evidence="12">GAS369</strain>
    </source>
</reference>
<comment type="catalytic activity">
    <reaction evidence="9 10">
        <text>heme b + 2 H(+) = protoporphyrin IX + Fe(2+)</text>
        <dbReference type="Rhea" id="RHEA:22584"/>
        <dbReference type="ChEBI" id="CHEBI:15378"/>
        <dbReference type="ChEBI" id="CHEBI:29033"/>
        <dbReference type="ChEBI" id="CHEBI:57306"/>
        <dbReference type="ChEBI" id="CHEBI:60344"/>
        <dbReference type="EC" id="4.98.1.1"/>
    </reaction>
</comment>
<evidence type="ECO:0000256" key="4">
    <source>
        <dbReference type="ARBA" id="ARBA00023004"/>
    </source>
</evidence>
<dbReference type="FunFam" id="3.40.50.1400:FF:000002">
    <property type="entry name" value="Ferrochelatase"/>
    <property type="match status" value="1"/>
</dbReference>
<evidence type="ECO:0000256" key="5">
    <source>
        <dbReference type="ARBA" id="ARBA00023133"/>
    </source>
</evidence>
<comment type="similarity">
    <text evidence="1 9 10">Belongs to the ferrochelatase family.</text>
</comment>
<comment type="pathway">
    <text evidence="9 10">Porphyrin-containing compound metabolism; protoheme biosynthesis; protoheme from protoporphyrin-IX: step 1/1.</text>
</comment>
<dbReference type="SUPFAM" id="SSF53800">
    <property type="entry name" value="Chelatase"/>
    <property type="match status" value="1"/>
</dbReference>
<dbReference type="PANTHER" id="PTHR11108:SF1">
    <property type="entry name" value="FERROCHELATASE, MITOCHONDRIAL"/>
    <property type="match status" value="1"/>
</dbReference>
<evidence type="ECO:0000256" key="2">
    <source>
        <dbReference type="ARBA" id="ARBA00022490"/>
    </source>
</evidence>
<evidence type="ECO:0000256" key="1">
    <source>
        <dbReference type="ARBA" id="ARBA00007718"/>
    </source>
</evidence>
<dbReference type="PROSITE" id="PS00534">
    <property type="entry name" value="FERROCHELATASE"/>
    <property type="match status" value="1"/>
</dbReference>
<comment type="subcellular location">
    <subcellularLocation>
        <location evidence="9 10">Cytoplasm</location>
    </subcellularLocation>
</comment>
<keyword evidence="6 9" id="KW-0456">Lyase</keyword>
<evidence type="ECO:0000313" key="11">
    <source>
        <dbReference type="EMBL" id="SDS97027.1"/>
    </source>
</evidence>
<evidence type="ECO:0000256" key="9">
    <source>
        <dbReference type="HAMAP-Rule" id="MF_00323"/>
    </source>
</evidence>
<keyword evidence="4 9" id="KW-0408">Iron</keyword>